<name>A0ABS8YQ98_9BACL</name>
<gene>
    <name evidence="1" type="ORF">LQV63_24885</name>
</gene>
<evidence type="ECO:0000313" key="2">
    <source>
        <dbReference type="Proteomes" id="UP001199916"/>
    </source>
</evidence>
<accession>A0ABS8YQ98</accession>
<evidence type="ECO:0008006" key="3">
    <source>
        <dbReference type="Google" id="ProtNLM"/>
    </source>
</evidence>
<dbReference type="EMBL" id="JAJNBZ010000030">
    <property type="protein sequence ID" value="MCE5172515.1"/>
    <property type="molecule type" value="Genomic_DNA"/>
</dbReference>
<comment type="caution">
    <text evidence="1">The sequence shown here is derived from an EMBL/GenBank/DDBJ whole genome shotgun (WGS) entry which is preliminary data.</text>
</comment>
<keyword evidence="2" id="KW-1185">Reference proteome</keyword>
<proteinExistence type="predicted"/>
<reference evidence="1 2" key="1">
    <citation type="submission" date="2021-11" db="EMBL/GenBank/DDBJ databases">
        <title>Draft genome sequence of Paenibacillus profundus YoMME, a new Gram-positive bacteria with exoelectrogenic properties.</title>
        <authorList>
            <person name="Hubenova Y."/>
            <person name="Hubenova E."/>
            <person name="Manasiev Y."/>
            <person name="Peykov S."/>
            <person name="Mitov M."/>
        </authorList>
    </citation>
    <scope>NUCLEOTIDE SEQUENCE [LARGE SCALE GENOMIC DNA]</scope>
    <source>
        <strain evidence="1 2">YoMME</strain>
    </source>
</reference>
<dbReference type="Proteomes" id="UP001199916">
    <property type="component" value="Unassembled WGS sequence"/>
</dbReference>
<protein>
    <recommendedName>
        <fullName evidence="3">PepSY domain-containing protein</fullName>
    </recommendedName>
</protein>
<sequence length="81" mass="9312">MKAIEAARAKADVLDLDLSNCYIDCHEYRPVQQPDSRTLSFWFYSEDLVNWRDGYSEDFHDLAVKINADTGQVIQLLGSSR</sequence>
<evidence type="ECO:0000313" key="1">
    <source>
        <dbReference type="EMBL" id="MCE5172515.1"/>
    </source>
</evidence>
<organism evidence="1 2">
    <name type="scientific">Paenibacillus profundus</name>
    <dbReference type="NCBI Taxonomy" id="1173085"/>
    <lineage>
        <taxon>Bacteria</taxon>
        <taxon>Bacillati</taxon>
        <taxon>Bacillota</taxon>
        <taxon>Bacilli</taxon>
        <taxon>Bacillales</taxon>
        <taxon>Paenibacillaceae</taxon>
        <taxon>Paenibacillus</taxon>
    </lineage>
</organism>